<organism evidence="2 3">
    <name type="scientific">Croceimicrobium hydrocarbonivorans</name>
    <dbReference type="NCBI Taxonomy" id="2761580"/>
    <lineage>
        <taxon>Bacteria</taxon>
        <taxon>Pseudomonadati</taxon>
        <taxon>Bacteroidota</taxon>
        <taxon>Flavobacteriia</taxon>
        <taxon>Flavobacteriales</taxon>
        <taxon>Owenweeksiaceae</taxon>
        <taxon>Croceimicrobium</taxon>
    </lineage>
</organism>
<dbReference type="KEGG" id="chyd:H4K34_06985"/>
<dbReference type="EMBL" id="CP060139">
    <property type="protein sequence ID" value="QNR25580.1"/>
    <property type="molecule type" value="Genomic_DNA"/>
</dbReference>
<reference evidence="2 3" key="1">
    <citation type="submission" date="2020-08" db="EMBL/GenBank/DDBJ databases">
        <title>Croceimicrobium hydrocarbonivorans gen. nov., sp. nov., a novel marine bacterium isolated from a bacterial consortium that degrades polyethylene terephthalate.</title>
        <authorList>
            <person name="Liu R."/>
        </authorList>
    </citation>
    <scope>NUCLEOTIDE SEQUENCE [LARGE SCALE GENOMIC DNA]</scope>
    <source>
        <strain evidence="2 3">A20-9</strain>
    </source>
</reference>
<name>A0A7H0VIN2_9FLAO</name>
<feature type="chain" id="PRO_5028841427" description="Outer membrane protein beta-barrel domain-containing protein" evidence="1">
    <location>
        <begin position="21"/>
        <end position="259"/>
    </location>
</feature>
<sequence>MKVNFKLLLLLTGLSFSTFAQETESEFNHQLRLSGGVGSGIWEDQLTSDTTMQTLSQLWQADYHLNFNQRQNWTIGMALQSGPMFPEGMRDLDQGFVRFQFRTAYTFTLIQNEDSRFDLGLQYRAQSRLISDVLDENQDKDLVQHFSRQGLSVVIGAQYQMDKWRFEGQALFPMATTVNRGTKGGTNLNEDLFEQIFKGSEWGTWHQYFAADLSLTAAYEFNEWLDFYLQYQAEMQAMPVSPELFSAQQHLSLGVNLKF</sequence>
<dbReference type="RefSeq" id="WP_210760107.1">
    <property type="nucleotide sequence ID" value="NZ_CP060139.1"/>
</dbReference>
<evidence type="ECO:0000313" key="3">
    <source>
        <dbReference type="Proteomes" id="UP000516305"/>
    </source>
</evidence>
<evidence type="ECO:0000256" key="1">
    <source>
        <dbReference type="SAM" id="SignalP"/>
    </source>
</evidence>
<keyword evidence="1" id="KW-0732">Signal</keyword>
<dbReference type="AlphaFoldDB" id="A0A7H0VIN2"/>
<accession>A0A7H0VIN2</accession>
<dbReference type="Proteomes" id="UP000516305">
    <property type="component" value="Chromosome"/>
</dbReference>
<keyword evidence="3" id="KW-1185">Reference proteome</keyword>
<evidence type="ECO:0000313" key="2">
    <source>
        <dbReference type="EMBL" id="QNR25580.1"/>
    </source>
</evidence>
<evidence type="ECO:0008006" key="4">
    <source>
        <dbReference type="Google" id="ProtNLM"/>
    </source>
</evidence>
<proteinExistence type="predicted"/>
<gene>
    <name evidence="2" type="ORF">H4K34_06985</name>
</gene>
<feature type="signal peptide" evidence="1">
    <location>
        <begin position="1"/>
        <end position="20"/>
    </location>
</feature>
<protein>
    <recommendedName>
        <fullName evidence="4">Outer membrane protein beta-barrel domain-containing protein</fullName>
    </recommendedName>
</protein>